<keyword evidence="1" id="KW-0472">Membrane</keyword>
<dbReference type="Proteomes" id="UP001626536">
    <property type="component" value="Chromosome"/>
</dbReference>
<dbReference type="RefSeq" id="WP_407339489.1">
    <property type="nucleotide sequence ID" value="NZ_CP136862.1"/>
</dbReference>
<sequence length="42" mass="4518">MKSRLRTRTPRGWGRPDLIYAGVAALIICVGLIARGAGLLPQ</sequence>
<name>A0ABZ0HUM1_9HYPH</name>
<gene>
    <name evidence="2" type="ORF">RZS28_01655</name>
</gene>
<accession>A0ABZ0HUM1</accession>
<proteinExistence type="predicted"/>
<evidence type="ECO:0000313" key="3">
    <source>
        <dbReference type="Proteomes" id="UP001626536"/>
    </source>
</evidence>
<keyword evidence="1" id="KW-1133">Transmembrane helix</keyword>
<keyword evidence="1" id="KW-0812">Transmembrane</keyword>
<evidence type="ECO:0000256" key="1">
    <source>
        <dbReference type="SAM" id="Phobius"/>
    </source>
</evidence>
<organism evidence="2 3">
    <name type="scientific">Methylocapsa polymorpha</name>
    <dbReference type="NCBI Taxonomy" id="3080828"/>
    <lineage>
        <taxon>Bacteria</taxon>
        <taxon>Pseudomonadati</taxon>
        <taxon>Pseudomonadota</taxon>
        <taxon>Alphaproteobacteria</taxon>
        <taxon>Hyphomicrobiales</taxon>
        <taxon>Beijerinckiaceae</taxon>
        <taxon>Methylocapsa</taxon>
    </lineage>
</organism>
<reference evidence="2 3" key="1">
    <citation type="submission" date="2023-10" db="EMBL/GenBank/DDBJ databases">
        <title>Novel methanotroph of the genus Methylocapsa from a subarctic wetland.</title>
        <authorList>
            <person name="Belova S.E."/>
            <person name="Oshkin I.Y."/>
            <person name="Miroshnikov K."/>
            <person name="Dedysh S.N."/>
        </authorList>
    </citation>
    <scope>NUCLEOTIDE SEQUENCE [LARGE SCALE GENOMIC DNA]</scope>
    <source>
        <strain evidence="2 3">RX1</strain>
    </source>
</reference>
<keyword evidence="3" id="KW-1185">Reference proteome</keyword>
<feature type="transmembrane region" description="Helical" evidence="1">
    <location>
        <begin position="20"/>
        <end position="40"/>
    </location>
</feature>
<protein>
    <submittedName>
        <fullName evidence="2">Uncharacterized protein</fullName>
    </submittedName>
</protein>
<evidence type="ECO:0000313" key="2">
    <source>
        <dbReference type="EMBL" id="WOJ90045.1"/>
    </source>
</evidence>
<dbReference type="EMBL" id="CP136862">
    <property type="protein sequence ID" value="WOJ90045.1"/>
    <property type="molecule type" value="Genomic_DNA"/>
</dbReference>